<organism evidence="1 2">
    <name type="scientific">Frankliniella occidentalis</name>
    <name type="common">Western flower thrips</name>
    <name type="synonym">Euthrips occidentalis</name>
    <dbReference type="NCBI Taxonomy" id="133901"/>
    <lineage>
        <taxon>Eukaryota</taxon>
        <taxon>Metazoa</taxon>
        <taxon>Ecdysozoa</taxon>
        <taxon>Arthropoda</taxon>
        <taxon>Hexapoda</taxon>
        <taxon>Insecta</taxon>
        <taxon>Pterygota</taxon>
        <taxon>Neoptera</taxon>
        <taxon>Paraneoptera</taxon>
        <taxon>Thysanoptera</taxon>
        <taxon>Terebrantia</taxon>
        <taxon>Thripoidea</taxon>
        <taxon>Thripidae</taxon>
        <taxon>Frankliniella</taxon>
    </lineage>
</organism>
<dbReference type="KEGG" id="foc:113214192"/>
<sequence length="235" mass="26527">MCCSQTEISAIVPIPQAPEQNDAQIAKKRRVGGQRPLLTAGEVTSHKMCTYCGENLALNLKAGQKPNVKRHLALKHASHLCLEMGSAIDCEDEGVSDMKFIQHLDKVDHIYNSLKSHGYKIVPACKYFELNNTAMLPEEASLEDKEKLFHEFFSEAKSAFYRYQVIYLKGIMIPENYEDLMVMSNNSNYNDVQWENQKPSGTNFSLNAYELTAEEDSEHALNIKGQLAHIVLAWA</sequence>
<dbReference type="AlphaFoldDB" id="A0A6J1TEI3"/>
<name>A0A6J1TEI3_FRAOC</name>
<dbReference type="RefSeq" id="XP_026289266.2">
    <property type="nucleotide sequence ID" value="XM_026433481.2"/>
</dbReference>
<keyword evidence="1" id="KW-1185">Reference proteome</keyword>
<dbReference type="GeneID" id="113214192"/>
<proteinExistence type="predicted"/>
<protein>
    <submittedName>
        <fullName evidence="2">Uncharacterized protein LOC113214192</fullName>
    </submittedName>
</protein>
<reference evidence="2" key="1">
    <citation type="submission" date="2025-08" db="UniProtKB">
        <authorList>
            <consortium name="RefSeq"/>
        </authorList>
    </citation>
    <scope>IDENTIFICATION</scope>
    <source>
        <tissue evidence="2">Whole organism</tissue>
    </source>
</reference>
<accession>A0A6J1TEI3</accession>
<dbReference type="OrthoDB" id="10328564at2759"/>
<evidence type="ECO:0000313" key="2">
    <source>
        <dbReference type="RefSeq" id="XP_026289266.2"/>
    </source>
</evidence>
<dbReference type="Proteomes" id="UP000504606">
    <property type="component" value="Unplaced"/>
</dbReference>
<evidence type="ECO:0000313" key="1">
    <source>
        <dbReference type="Proteomes" id="UP000504606"/>
    </source>
</evidence>
<gene>
    <name evidence="2" type="primary">LOC113214192</name>
</gene>